<organism evidence="7 8">
    <name type="scientific">Tritonibacter horizontis</name>
    <dbReference type="NCBI Taxonomy" id="1768241"/>
    <lineage>
        <taxon>Bacteria</taxon>
        <taxon>Pseudomonadati</taxon>
        <taxon>Pseudomonadota</taxon>
        <taxon>Alphaproteobacteria</taxon>
        <taxon>Rhodobacterales</taxon>
        <taxon>Paracoccaceae</taxon>
        <taxon>Tritonibacter</taxon>
    </lineage>
</organism>
<dbReference type="InterPro" id="IPR001123">
    <property type="entry name" value="LeuE-type"/>
</dbReference>
<keyword evidence="8" id="KW-1185">Reference proteome</keyword>
<feature type="transmembrane region" description="Helical" evidence="6">
    <location>
        <begin position="184"/>
        <end position="205"/>
    </location>
</feature>
<proteinExistence type="predicted"/>
<feature type="transmembrane region" description="Helical" evidence="6">
    <location>
        <begin position="72"/>
        <end position="91"/>
    </location>
</feature>
<dbReference type="AlphaFoldDB" id="A0A132C186"/>
<feature type="transmembrane region" description="Helical" evidence="6">
    <location>
        <begin position="112"/>
        <end position="135"/>
    </location>
</feature>
<dbReference type="PATRIC" id="fig|1768241.3.peg.806"/>
<dbReference type="OrthoDB" id="9804822at2"/>
<accession>A0A132C186</accession>
<feature type="transmembrane region" description="Helical" evidence="6">
    <location>
        <begin position="6"/>
        <end position="30"/>
    </location>
</feature>
<sequence>MTLTFWELAIYAGGVFALFLTPGPVWLALVARAISGGFHAGWPLAIGVAIGDIFWPLVAILGVSWITAASAQIALVLKGVAVLVFLVMGIATIRSAGQPIAANSRLTRPGPWAGFVAGVIVILGNPKAALFYMGILPGFFDLSGVTTRDIVAICAVSMVVPLLGNIILAGCVSRVRTLLRSPTAMLRMNLGAGYLLIAVACIIPFT</sequence>
<dbReference type="PANTHER" id="PTHR30086">
    <property type="entry name" value="ARGININE EXPORTER PROTEIN ARGO"/>
    <property type="match status" value="1"/>
</dbReference>
<protein>
    <submittedName>
        <fullName evidence="7">Leucine efflux protein</fullName>
    </submittedName>
</protein>
<keyword evidence="2" id="KW-1003">Cell membrane</keyword>
<evidence type="ECO:0000256" key="1">
    <source>
        <dbReference type="ARBA" id="ARBA00004651"/>
    </source>
</evidence>
<evidence type="ECO:0000256" key="3">
    <source>
        <dbReference type="ARBA" id="ARBA00022692"/>
    </source>
</evidence>
<dbReference type="GO" id="GO:0005886">
    <property type="term" value="C:plasma membrane"/>
    <property type="evidence" value="ECO:0007669"/>
    <property type="project" value="UniProtKB-SubCell"/>
</dbReference>
<comment type="subcellular location">
    <subcellularLocation>
        <location evidence="1">Cell membrane</location>
        <topology evidence="1">Multi-pass membrane protein</topology>
    </subcellularLocation>
</comment>
<evidence type="ECO:0000256" key="2">
    <source>
        <dbReference type="ARBA" id="ARBA00022475"/>
    </source>
</evidence>
<dbReference type="EMBL" id="LPUY01000020">
    <property type="protein sequence ID" value="KUP94303.1"/>
    <property type="molecule type" value="Genomic_DNA"/>
</dbReference>
<keyword evidence="3 6" id="KW-0812">Transmembrane</keyword>
<dbReference type="GO" id="GO:0015171">
    <property type="term" value="F:amino acid transmembrane transporter activity"/>
    <property type="evidence" value="ECO:0007669"/>
    <property type="project" value="TreeGrafter"/>
</dbReference>
<dbReference type="RefSeq" id="WP_068240609.1">
    <property type="nucleotide sequence ID" value="NZ_LPUY01000020.1"/>
</dbReference>
<evidence type="ECO:0000256" key="4">
    <source>
        <dbReference type="ARBA" id="ARBA00022989"/>
    </source>
</evidence>
<comment type="caution">
    <text evidence="7">The sequence shown here is derived from an EMBL/GenBank/DDBJ whole genome shotgun (WGS) entry which is preliminary data.</text>
</comment>
<keyword evidence="5 6" id="KW-0472">Membrane</keyword>
<keyword evidence="4 6" id="KW-1133">Transmembrane helix</keyword>
<evidence type="ECO:0000313" key="7">
    <source>
        <dbReference type="EMBL" id="KUP94303.1"/>
    </source>
</evidence>
<feature type="transmembrane region" description="Helical" evidence="6">
    <location>
        <begin position="42"/>
        <end position="66"/>
    </location>
</feature>
<gene>
    <name evidence="7" type="primary">leuE</name>
    <name evidence="7" type="ORF">TRIHO_07810</name>
</gene>
<feature type="transmembrane region" description="Helical" evidence="6">
    <location>
        <begin position="150"/>
        <end position="172"/>
    </location>
</feature>
<evidence type="ECO:0000256" key="5">
    <source>
        <dbReference type="ARBA" id="ARBA00023136"/>
    </source>
</evidence>
<reference evidence="7 8" key="1">
    <citation type="submission" date="2015-12" db="EMBL/GenBank/DDBJ databases">
        <title>Genome sequence of the marine Rhodobacteraceae strain O3.65, Candidatus Tritonibacter horizontis.</title>
        <authorList>
            <person name="Poehlein A."/>
            <person name="Giebel H.A."/>
            <person name="Voget S."/>
            <person name="Brinkhoff T."/>
        </authorList>
    </citation>
    <scope>NUCLEOTIDE SEQUENCE [LARGE SCALE GENOMIC DNA]</scope>
    <source>
        <strain evidence="7 8">O3.65</strain>
    </source>
</reference>
<dbReference type="Proteomes" id="UP000068382">
    <property type="component" value="Unassembled WGS sequence"/>
</dbReference>
<dbReference type="PANTHER" id="PTHR30086:SF20">
    <property type="entry name" value="ARGININE EXPORTER PROTEIN ARGO-RELATED"/>
    <property type="match status" value="1"/>
</dbReference>
<evidence type="ECO:0000256" key="6">
    <source>
        <dbReference type="SAM" id="Phobius"/>
    </source>
</evidence>
<name>A0A132C186_9RHOB</name>
<evidence type="ECO:0000313" key="8">
    <source>
        <dbReference type="Proteomes" id="UP000068382"/>
    </source>
</evidence>
<dbReference type="Pfam" id="PF01810">
    <property type="entry name" value="LysE"/>
    <property type="match status" value="1"/>
</dbReference>